<gene>
    <name evidence="7" type="ORF">RirG_236410</name>
</gene>
<feature type="transmembrane region" description="Helical" evidence="5">
    <location>
        <begin position="21"/>
        <end position="38"/>
    </location>
</feature>
<dbReference type="PANTHER" id="PTHR28018:SF3">
    <property type="entry name" value="RESPIRATORY SUPERCOMPLEX FACTOR 2, MITOCHONDRIAL"/>
    <property type="match status" value="1"/>
</dbReference>
<dbReference type="HOGENOM" id="CLU_079101_1_1_1"/>
<dbReference type="GO" id="GO:0033617">
    <property type="term" value="P:mitochondrial respiratory chain complex IV assembly"/>
    <property type="evidence" value="ECO:0007669"/>
    <property type="project" value="TreeGrafter"/>
</dbReference>
<dbReference type="SMR" id="A0A015K4A1"/>
<keyword evidence="3 5" id="KW-1133">Transmembrane helix</keyword>
<dbReference type="EMBL" id="JEMT01028573">
    <property type="protein sequence ID" value="EXX54241.1"/>
    <property type="molecule type" value="Genomic_DNA"/>
</dbReference>
<dbReference type="OrthoDB" id="1915122at2759"/>
<evidence type="ECO:0000256" key="4">
    <source>
        <dbReference type="ARBA" id="ARBA00023136"/>
    </source>
</evidence>
<evidence type="ECO:0000256" key="1">
    <source>
        <dbReference type="ARBA" id="ARBA00004173"/>
    </source>
</evidence>
<evidence type="ECO:0000259" key="6">
    <source>
        <dbReference type="PROSITE" id="PS51503"/>
    </source>
</evidence>
<dbReference type="AlphaFoldDB" id="A0A015K4A1"/>
<keyword evidence="4 5" id="KW-0472">Membrane</keyword>
<proteinExistence type="predicted"/>
<dbReference type="OMA" id="LWMDMVE"/>
<reference evidence="7 8" key="1">
    <citation type="submission" date="2014-02" db="EMBL/GenBank/DDBJ databases">
        <title>Single nucleus genome sequencing reveals high similarity among nuclei of an endomycorrhizal fungus.</title>
        <authorList>
            <person name="Lin K."/>
            <person name="Geurts R."/>
            <person name="Zhang Z."/>
            <person name="Limpens E."/>
            <person name="Saunders D.G."/>
            <person name="Mu D."/>
            <person name="Pang E."/>
            <person name="Cao H."/>
            <person name="Cha H."/>
            <person name="Lin T."/>
            <person name="Zhou Q."/>
            <person name="Shang Y."/>
            <person name="Li Y."/>
            <person name="Ivanov S."/>
            <person name="Sharma T."/>
            <person name="Velzen R.V."/>
            <person name="Ruijter N.D."/>
            <person name="Aanen D.K."/>
            <person name="Win J."/>
            <person name="Kamoun S."/>
            <person name="Bisseling T."/>
            <person name="Huang S."/>
        </authorList>
    </citation>
    <scope>NUCLEOTIDE SEQUENCE [LARGE SCALE GENOMIC DNA]</scope>
    <source>
        <strain evidence="8">DAOM197198w</strain>
    </source>
</reference>
<evidence type="ECO:0000256" key="3">
    <source>
        <dbReference type="ARBA" id="ARBA00022989"/>
    </source>
</evidence>
<evidence type="ECO:0000313" key="7">
    <source>
        <dbReference type="EMBL" id="EXX54241.1"/>
    </source>
</evidence>
<dbReference type="GO" id="GO:0005739">
    <property type="term" value="C:mitochondrion"/>
    <property type="evidence" value="ECO:0007669"/>
    <property type="project" value="UniProtKB-SubCell"/>
</dbReference>
<keyword evidence="2 5" id="KW-0812">Transmembrane</keyword>
<name>A0A015K4A1_RHIIW</name>
<evidence type="ECO:0000313" key="8">
    <source>
        <dbReference type="Proteomes" id="UP000022910"/>
    </source>
</evidence>
<comment type="subcellular location">
    <subcellularLocation>
        <location evidence="1">Mitochondrion</location>
    </subcellularLocation>
</comment>
<dbReference type="PANTHER" id="PTHR28018">
    <property type="entry name" value="RESPIRATORY SUPERCOMPLEX FACTOR 2, MITOCHONDRIAL"/>
    <property type="match status" value="1"/>
</dbReference>
<comment type="caution">
    <text evidence="7">The sequence shown here is derived from an EMBL/GenBank/DDBJ whole genome shotgun (WGS) entry which is preliminary data.</text>
</comment>
<sequence>MKILTEQEKQEHYNATIKGGIKGAGIGLGVTLGLSLIAQRYSPNFRKLTLPIKAFLVSSGTSAASITLAERAGLEYERKKYGYYEPEKQISLQEKTSLQKTKDVISENRYSIATSAWALSIAGSLAYTYNNKYLSLSQKVVQARMYAQALTIVLIAAAASISVTDKRKPRAPAGQDYWKDLVAAEEKKINEIS</sequence>
<dbReference type="STRING" id="1432141.A0A015K4A1"/>
<protein>
    <submittedName>
        <fullName evidence="7">Rcf2p</fullName>
    </submittedName>
</protein>
<dbReference type="InterPro" id="IPR007667">
    <property type="entry name" value="Hypoxia_induced_domain"/>
</dbReference>
<feature type="domain" description="HIG1" evidence="6">
    <location>
        <begin position="82"/>
        <end position="173"/>
    </location>
</feature>
<feature type="transmembrane region" description="Helical" evidence="5">
    <location>
        <begin position="145"/>
        <end position="163"/>
    </location>
</feature>
<accession>A0A015K4A1</accession>
<evidence type="ECO:0000256" key="2">
    <source>
        <dbReference type="ARBA" id="ARBA00022692"/>
    </source>
</evidence>
<feature type="transmembrane region" description="Helical" evidence="5">
    <location>
        <begin position="110"/>
        <end position="129"/>
    </location>
</feature>
<dbReference type="PROSITE" id="PS51503">
    <property type="entry name" value="HIG1"/>
    <property type="match status" value="1"/>
</dbReference>
<dbReference type="InterPro" id="IPR040153">
    <property type="entry name" value="Rcf2"/>
</dbReference>
<organism evidence="7 8">
    <name type="scientific">Rhizophagus irregularis (strain DAOM 197198w)</name>
    <name type="common">Glomus intraradices</name>
    <dbReference type="NCBI Taxonomy" id="1432141"/>
    <lineage>
        <taxon>Eukaryota</taxon>
        <taxon>Fungi</taxon>
        <taxon>Fungi incertae sedis</taxon>
        <taxon>Mucoromycota</taxon>
        <taxon>Glomeromycotina</taxon>
        <taxon>Glomeromycetes</taxon>
        <taxon>Glomerales</taxon>
        <taxon>Glomeraceae</taxon>
        <taxon>Rhizophagus</taxon>
    </lineage>
</organism>
<dbReference type="Pfam" id="PF04588">
    <property type="entry name" value="HIG_1_N"/>
    <property type="match status" value="1"/>
</dbReference>
<keyword evidence="8" id="KW-1185">Reference proteome</keyword>
<evidence type="ECO:0000256" key="5">
    <source>
        <dbReference type="SAM" id="Phobius"/>
    </source>
</evidence>
<dbReference type="Proteomes" id="UP000022910">
    <property type="component" value="Unassembled WGS sequence"/>
</dbReference>